<dbReference type="EMBL" id="MHQZ01000045">
    <property type="protein sequence ID" value="OHA12894.1"/>
    <property type="molecule type" value="Genomic_DNA"/>
</dbReference>
<name>A0A1G2LMY9_9BACT</name>
<dbReference type="InterPro" id="IPR012902">
    <property type="entry name" value="N_methyl_site"/>
</dbReference>
<proteinExistence type="predicted"/>
<keyword evidence="1" id="KW-0472">Membrane</keyword>
<dbReference type="SUPFAM" id="SSF54523">
    <property type="entry name" value="Pili subunits"/>
    <property type="match status" value="1"/>
</dbReference>
<gene>
    <name evidence="2" type="ORF">A2909_02110</name>
</gene>
<evidence type="ECO:0000313" key="2">
    <source>
        <dbReference type="EMBL" id="OHA12894.1"/>
    </source>
</evidence>
<keyword evidence="1" id="KW-1133">Transmembrane helix</keyword>
<keyword evidence="1" id="KW-0812">Transmembrane</keyword>
<comment type="caution">
    <text evidence="2">The sequence shown here is derived from an EMBL/GenBank/DDBJ whole genome shotgun (WGS) entry which is preliminary data.</text>
</comment>
<dbReference type="NCBIfam" id="TIGR02532">
    <property type="entry name" value="IV_pilin_GFxxxE"/>
    <property type="match status" value="1"/>
</dbReference>
<dbReference type="Proteomes" id="UP000178302">
    <property type="component" value="Unassembled WGS sequence"/>
</dbReference>
<dbReference type="InterPro" id="IPR045584">
    <property type="entry name" value="Pilin-like"/>
</dbReference>
<reference evidence="2 3" key="1">
    <citation type="journal article" date="2016" name="Nat. Commun.">
        <title>Thousands of microbial genomes shed light on interconnected biogeochemical processes in an aquifer system.</title>
        <authorList>
            <person name="Anantharaman K."/>
            <person name="Brown C.T."/>
            <person name="Hug L.A."/>
            <person name="Sharon I."/>
            <person name="Castelle C.J."/>
            <person name="Probst A.J."/>
            <person name="Thomas B.C."/>
            <person name="Singh A."/>
            <person name="Wilkins M.J."/>
            <person name="Karaoz U."/>
            <person name="Brodie E.L."/>
            <person name="Williams K.H."/>
            <person name="Hubbard S.S."/>
            <person name="Banfield J.F."/>
        </authorList>
    </citation>
    <scope>NUCLEOTIDE SEQUENCE [LARGE SCALE GENOMIC DNA]</scope>
</reference>
<accession>A0A1G2LMY9</accession>
<dbReference type="Pfam" id="PF07963">
    <property type="entry name" value="N_methyl"/>
    <property type="match status" value="1"/>
</dbReference>
<evidence type="ECO:0000313" key="3">
    <source>
        <dbReference type="Proteomes" id="UP000178302"/>
    </source>
</evidence>
<dbReference type="Gene3D" id="3.30.700.10">
    <property type="entry name" value="Glycoprotein, Type 4 Pilin"/>
    <property type="match status" value="1"/>
</dbReference>
<protein>
    <recommendedName>
        <fullName evidence="4">Type II secretion system protein GspH</fullName>
    </recommendedName>
</protein>
<evidence type="ECO:0000256" key="1">
    <source>
        <dbReference type="SAM" id="Phobius"/>
    </source>
</evidence>
<sequence>MKKRGFTIIELLVVISVITIISAIILVSVSTLGIKTKVDVAVNLIFDAMKEARHNSVSIKEFNSNLFPSYGVYLDQTAPRRIIIYADCVVDDDNNNYIDDNDNFDYNQANCAGSNFVKQIDLDSQVAIKEMRTLSCVTGVCVTTVEQKIYLEYVRPEPLVWITRDDGFSRSLLEPGKIEIDLEDTSGKFQKKIIIWSTGQFATQ</sequence>
<evidence type="ECO:0008006" key="4">
    <source>
        <dbReference type="Google" id="ProtNLM"/>
    </source>
</evidence>
<dbReference type="AlphaFoldDB" id="A0A1G2LMY9"/>
<organism evidence="2 3">
    <name type="scientific">Candidatus Tagabacteria bacterium RIFCSPLOWO2_01_FULL_39_11</name>
    <dbReference type="NCBI Taxonomy" id="1802295"/>
    <lineage>
        <taxon>Bacteria</taxon>
        <taxon>Candidatus Tagaibacteriota</taxon>
    </lineage>
</organism>
<feature type="transmembrane region" description="Helical" evidence="1">
    <location>
        <begin position="12"/>
        <end position="34"/>
    </location>
</feature>